<evidence type="ECO:0000256" key="1">
    <source>
        <dbReference type="ARBA" id="ARBA00004549"/>
    </source>
</evidence>
<dbReference type="PANTHER" id="PTHR28080:SF1">
    <property type="entry name" value="PEROXISOMAL BIOGENESIS FACTOR 3"/>
    <property type="match status" value="1"/>
</dbReference>
<evidence type="ECO:0000256" key="5">
    <source>
        <dbReference type="SAM" id="Coils"/>
    </source>
</evidence>
<feature type="compositionally biased region" description="Polar residues" evidence="6">
    <location>
        <begin position="113"/>
        <end position="137"/>
    </location>
</feature>
<organism evidence="7 8">
    <name type="scientific">Trichomonascus ciferrii</name>
    <dbReference type="NCBI Taxonomy" id="44093"/>
    <lineage>
        <taxon>Eukaryota</taxon>
        <taxon>Fungi</taxon>
        <taxon>Dikarya</taxon>
        <taxon>Ascomycota</taxon>
        <taxon>Saccharomycotina</taxon>
        <taxon>Dipodascomycetes</taxon>
        <taxon>Dipodascales</taxon>
        <taxon>Trichomonascaceae</taxon>
        <taxon>Trichomonascus</taxon>
        <taxon>Trichomonascus ciferrii complex</taxon>
    </lineage>
</organism>
<dbReference type="OrthoDB" id="45930at2759"/>
<feature type="coiled-coil region" evidence="5">
    <location>
        <begin position="37"/>
        <end position="64"/>
    </location>
</feature>
<dbReference type="VEuPathDB" id="FungiDB:TRICI_001308"/>
<protein>
    <recommendedName>
        <fullName evidence="4">Peroxin-3</fullName>
    </recommendedName>
</protein>
<comment type="similarity">
    <text evidence="2">Belongs to the peroxin-3 family.</text>
</comment>
<dbReference type="EMBL" id="SWFS01000096">
    <property type="protein sequence ID" value="KAA8916542.1"/>
    <property type="molecule type" value="Genomic_DNA"/>
</dbReference>
<dbReference type="Pfam" id="PF04882">
    <property type="entry name" value="Peroxin-3"/>
    <property type="match status" value="1"/>
</dbReference>
<evidence type="ECO:0000256" key="3">
    <source>
        <dbReference type="ARBA" id="ARBA00023140"/>
    </source>
</evidence>
<dbReference type="InterPro" id="IPR006966">
    <property type="entry name" value="Peroxin-3"/>
</dbReference>
<evidence type="ECO:0000256" key="2">
    <source>
        <dbReference type="ARBA" id="ARBA00008933"/>
    </source>
</evidence>
<dbReference type="GO" id="GO:0005778">
    <property type="term" value="C:peroxisomal membrane"/>
    <property type="evidence" value="ECO:0007669"/>
    <property type="project" value="UniProtKB-SubCell"/>
</dbReference>
<dbReference type="GO" id="GO:0030674">
    <property type="term" value="F:protein-macromolecule adaptor activity"/>
    <property type="evidence" value="ECO:0007669"/>
    <property type="project" value="TreeGrafter"/>
</dbReference>
<accession>A0A642V8U5</accession>
<evidence type="ECO:0000256" key="6">
    <source>
        <dbReference type="SAM" id="MobiDB-lite"/>
    </source>
</evidence>
<dbReference type="PANTHER" id="PTHR28080">
    <property type="entry name" value="PEROXISOMAL BIOGENESIS FACTOR 3"/>
    <property type="match status" value="1"/>
</dbReference>
<evidence type="ECO:0000313" key="7">
    <source>
        <dbReference type="EMBL" id="KAA8916542.1"/>
    </source>
</evidence>
<gene>
    <name evidence="7" type="ORF">TRICI_001308</name>
</gene>
<dbReference type="Proteomes" id="UP000761534">
    <property type="component" value="Unassembled WGS sequence"/>
</dbReference>
<dbReference type="AlphaFoldDB" id="A0A642V8U5"/>
<proteinExistence type="inferred from homology"/>
<dbReference type="GO" id="GO:0045046">
    <property type="term" value="P:protein import into peroxisome membrane"/>
    <property type="evidence" value="ECO:0007669"/>
    <property type="project" value="TreeGrafter"/>
</dbReference>
<reference evidence="7" key="1">
    <citation type="journal article" date="2019" name="G3 (Bethesda)">
        <title>Genome Assemblies of Two Rare Opportunistic Yeast Pathogens: Diutina rugosa (syn. Candida rugosa) and Trichomonascus ciferrii (syn. Candida ciferrii).</title>
        <authorList>
            <person name="Mixao V."/>
            <person name="Saus E."/>
            <person name="Hansen A.P."/>
            <person name="Lass-Florl C."/>
            <person name="Gabaldon T."/>
        </authorList>
    </citation>
    <scope>NUCLEOTIDE SEQUENCE</scope>
    <source>
        <strain evidence="7">CBS 4856</strain>
    </source>
</reference>
<keyword evidence="3" id="KW-0576">Peroxisome</keyword>
<name>A0A642V8U5_9ASCO</name>
<sequence>MLSGVSGFVHRHRKKLLVTTGLVAGGYFLVDYVKSKFFELQDRLATERAAKENLKRRFEQNQQDATFTIMALLPSLSGQVMERYPVEKITQELQAKRGEKRAPAASVAASDLPSETSINSSSVSAEHQPQPQQNDDTATVAVQERQEGGEGTTKKTKTQLWKELKIESLTRAFTLIYTNALLVFFTRLQLNILGRKNYVVSVIRLAEKRASNQIAMEDLEGGSELAFEEEELQINRMYLTFSWWLLNKGWVSLSERIQDAVVGVFDSINPRTDLSLAEFSDLIGKVQYRIDHRAGDDENNNFLNNLLPPSELESYVLAQAPVTDANGVPVTLSSVEEGPLRKLLDETADFIESPNAVDVIHKLVHSGLSVFVSKVSSLYPTCGEEVTIPGRVKLASILANVTRQTTTMTGGTPFDPNEYIRAMIDVPELDGFSALVYSNFDWSNLGLE</sequence>
<comment type="subcellular location">
    <subcellularLocation>
        <location evidence="1">Peroxisome membrane</location>
        <topology evidence="1">Single-pass membrane protein</topology>
    </subcellularLocation>
</comment>
<keyword evidence="5" id="KW-0175">Coiled coil</keyword>
<feature type="region of interest" description="Disordered" evidence="6">
    <location>
        <begin position="94"/>
        <end position="138"/>
    </location>
</feature>
<evidence type="ECO:0000256" key="4">
    <source>
        <dbReference type="ARBA" id="ARBA00032508"/>
    </source>
</evidence>
<comment type="caution">
    <text evidence="7">The sequence shown here is derived from an EMBL/GenBank/DDBJ whole genome shotgun (WGS) entry which is preliminary data.</text>
</comment>
<evidence type="ECO:0000313" key="8">
    <source>
        <dbReference type="Proteomes" id="UP000761534"/>
    </source>
</evidence>
<keyword evidence="8" id="KW-1185">Reference proteome</keyword>